<dbReference type="SUPFAM" id="SSF52172">
    <property type="entry name" value="CheY-like"/>
    <property type="match status" value="1"/>
</dbReference>
<keyword evidence="7" id="KW-0804">Transcription</keyword>
<dbReference type="Proteomes" id="UP000198725">
    <property type="component" value="Unassembled WGS sequence"/>
</dbReference>
<feature type="modified residue" description="4-aspartylphosphate" evidence="8">
    <location>
        <position position="70"/>
    </location>
</feature>
<dbReference type="InterPro" id="IPR011006">
    <property type="entry name" value="CheY-like_superfamily"/>
</dbReference>
<reference evidence="13" key="1">
    <citation type="submission" date="2016-10" db="EMBL/GenBank/DDBJ databases">
        <authorList>
            <person name="Varghese N."/>
            <person name="Submissions S."/>
        </authorList>
    </citation>
    <scope>NUCLEOTIDE SEQUENCE [LARGE SCALE GENOMIC DNA]</scope>
    <source>
        <strain evidence="13">MO64</strain>
    </source>
</reference>
<accession>A0A1I4E3F3</accession>
<name>A0A1I4E3F3_9GAMM</name>
<evidence type="ECO:0000256" key="9">
    <source>
        <dbReference type="PROSITE-ProRule" id="PRU01091"/>
    </source>
</evidence>
<dbReference type="Gene3D" id="3.40.50.2300">
    <property type="match status" value="1"/>
</dbReference>
<dbReference type="EMBL" id="FOSR01000011">
    <property type="protein sequence ID" value="SFL00378.1"/>
    <property type="molecule type" value="Genomic_DNA"/>
</dbReference>
<dbReference type="FunFam" id="3.40.50.2300:FF:000001">
    <property type="entry name" value="DNA-binding response regulator PhoB"/>
    <property type="match status" value="1"/>
</dbReference>
<dbReference type="GO" id="GO:0000976">
    <property type="term" value="F:transcription cis-regulatory region binding"/>
    <property type="evidence" value="ECO:0007669"/>
    <property type="project" value="TreeGrafter"/>
</dbReference>
<dbReference type="Gene3D" id="6.10.250.690">
    <property type="match status" value="1"/>
</dbReference>
<dbReference type="AlphaFoldDB" id="A0A1I4E3F3"/>
<comment type="subcellular location">
    <subcellularLocation>
        <location evidence="1">Cytoplasm</location>
    </subcellularLocation>
</comment>
<evidence type="ECO:0000256" key="6">
    <source>
        <dbReference type="ARBA" id="ARBA00023125"/>
    </source>
</evidence>
<dbReference type="CDD" id="cd00383">
    <property type="entry name" value="trans_reg_C"/>
    <property type="match status" value="1"/>
</dbReference>
<dbReference type="SMART" id="SM00862">
    <property type="entry name" value="Trans_reg_C"/>
    <property type="match status" value="1"/>
</dbReference>
<dbReference type="GO" id="GO:0006355">
    <property type="term" value="P:regulation of DNA-templated transcription"/>
    <property type="evidence" value="ECO:0007669"/>
    <property type="project" value="InterPro"/>
</dbReference>
<dbReference type="InterPro" id="IPR001789">
    <property type="entry name" value="Sig_transdc_resp-reg_receiver"/>
</dbReference>
<proteinExistence type="predicted"/>
<dbReference type="PANTHER" id="PTHR48111">
    <property type="entry name" value="REGULATOR OF RPOS"/>
    <property type="match status" value="1"/>
</dbReference>
<gene>
    <name evidence="12" type="ORF">SAMN05192579_11117</name>
</gene>
<evidence type="ECO:0000256" key="7">
    <source>
        <dbReference type="ARBA" id="ARBA00023163"/>
    </source>
</evidence>
<dbReference type="Pfam" id="PF00486">
    <property type="entry name" value="Trans_reg_C"/>
    <property type="match status" value="1"/>
</dbReference>
<keyword evidence="6 9" id="KW-0238">DNA-binding</keyword>
<dbReference type="Pfam" id="PF00072">
    <property type="entry name" value="Response_reg"/>
    <property type="match status" value="1"/>
</dbReference>
<evidence type="ECO:0000259" key="10">
    <source>
        <dbReference type="PROSITE" id="PS50110"/>
    </source>
</evidence>
<evidence type="ECO:0000256" key="5">
    <source>
        <dbReference type="ARBA" id="ARBA00023015"/>
    </source>
</evidence>
<evidence type="ECO:0000256" key="1">
    <source>
        <dbReference type="ARBA" id="ARBA00004496"/>
    </source>
</evidence>
<dbReference type="PROSITE" id="PS50110">
    <property type="entry name" value="RESPONSE_REGULATORY"/>
    <property type="match status" value="1"/>
</dbReference>
<evidence type="ECO:0000313" key="13">
    <source>
        <dbReference type="Proteomes" id="UP000198725"/>
    </source>
</evidence>
<evidence type="ECO:0000256" key="2">
    <source>
        <dbReference type="ARBA" id="ARBA00022490"/>
    </source>
</evidence>
<dbReference type="PROSITE" id="PS51755">
    <property type="entry name" value="OMPR_PHOB"/>
    <property type="match status" value="1"/>
</dbReference>
<keyword evidence="13" id="KW-1185">Reference proteome</keyword>
<keyword evidence="2" id="KW-0963">Cytoplasm</keyword>
<feature type="domain" description="OmpR/PhoB-type" evidence="11">
    <location>
        <begin position="142"/>
        <end position="241"/>
    </location>
</feature>
<dbReference type="GO" id="GO:0000156">
    <property type="term" value="F:phosphorelay response regulator activity"/>
    <property type="evidence" value="ECO:0007669"/>
    <property type="project" value="TreeGrafter"/>
</dbReference>
<evidence type="ECO:0000313" key="12">
    <source>
        <dbReference type="EMBL" id="SFL00378.1"/>
    </source>
</evidence>
<evidence type="ECO:0000259" key="11">
    <source>
        <dbReference type="PROSITE" id="PS51755"/>
    </source>
</evidence>
<organism evidence="12 13">
    <name type="scientific">Rhodanobacter glycinis</name>
    <dbReference type="NCBI Taxonomy" id="582702"/>
    <lineage>
        <taxon>Bacteria</taxon>
        <taxon>Pseudomonadati</taxon>
        <taxon>Pseudomonadota</taxon>
        <taxon>Gammaproteobacteria</taxon>
        <taxon>Lysobacterales</taxon>
        <taxon>Rhodanobacteraceae</taxon>
        <taxon>Rhodanobacter</taxon>
    </lineage>
</organism>
<evidence type="ECO:0000256" key="3">
    <source>
        <dbReference type="ARBA" id="ARBA00022553"/>
    </source>
</evidence>
<dbReference type="InterPro" id="IPR001867">
    <property type="entry name" value="OmpR/PhoB-type_DNA-bd"/>
</dbReference>
<evidence type="ECO:0000256" key="4">
    <source>
        <dbReference type="ARBA" id="ARBA00023012"/>
    </source>
</evidence>
<keyword evidence="5" id="KW-0805">Transcription regulation</keyword>
<dbReference type="GO" id="GO:0032993">
    <property type="term" value="C:protein-DNA complex"/>
    <property type="evidence" value="ECO:0007669"/>
    <property type="project" value="TreeGrafter"/>
</dbReference>
<keyword evidence="3 8" id="KW-0597">Phosphoprotein</keyword>
<feature type="DNA-binding region" description="OmpR/PhoB-type" evidence="9">
    <location>
        <begin position="142"/>
        <end position="241"/>
    </location>
</feature>
<sequence>MRKAPDVLGAWIDNPDMSRILLADDDRALCDLLAEYLRRESYEVDVVHDGEAALERLRDPALRPDLLILDVMMPGRDGLETLRELRVQYRLPVIMLSARGEPVDRVVGLELGADDYLSKPCLPRELLARVRAQLRRSAPATSGTLQVGELVLYPGERRASIGDCELALTGAEFQLLQALAQRAGELVDKAVLTRLALGRELERFDRSIDVHVSRLRHKLAEASADAPRIDAVRGAGYVLVVAP</sequence>
<dbReference type="Gene3D" id="1.10.10.10">
    <property type="entry name" value="Winged helix-like DNA-binding domain superfamily/Winged helix DNA-binding domain"/>
    <property type="match status" value="1"/>
</dbReference>
<dbReference type="GO" id="GO:0005829">
    <property type="term" value="C:cytosol"/>
    <property type="evidence" value="ECO:0007669"/>
    <property type="project" value="TreeGrafter"/>
</dbReference>
<evidence type="ECO:0000256" key="8">
    <source>
        <dbReference type="PROSITE-ProRule" id="PRU00169"/>
    </source>
</evidence>
<dbReference type="PANTHER" id="PTHR48111:SF39">
    <property type="entry name" value="TRANSCRIPTIONAL REGULATORY PROTEIN CPXR"/>
    <property type="match status" value="1"/>
</dbReference>
<protein>
    <submittedName>
        <fullName evidence="12">Two component transcriptional regulator, winged helix family</fullName>
    </submittedName>
</protein>
<keyword evidence="4" id="KW-0902">Two-component regulatory system</keyword>
<dbReference type="SMART" id="SM00448">
    <property type="entry name" value="REC"/>
    <property type="match status" value="1"/>
</dbReference>
<feature type="domain" description="Response regulatory" evidence="10">
    <location>
        <begin position="19"/>
        <end position="134"/>
    </location>
</feature>
<dbReference type="InterPro" id="IPR036388">
    <property type="entry name" value="WH-like_DNA-bd_sf"/>
</dbReference>
<dbReference type="InterPro" id="IPR039420">
    <property type="entry name" value="WalR-like"/>
</dbReference>